<evidence type="ECO:0000256" key="1">
    <source>
        <dbReference type="SAM" id="MobiDB-lite"/>
    </source>
</evidence>
<name>A0A9N9CG64_9GLOM</name>
<dbReference type="AlphaFoldDB" id="A0A9N9CG64"/>
<dbReference type="EMBL" id="CAJVPK010001797">
    <property type="protein sequence ID" value="CAG8598712.1"/>
    <property type="molecule type" value="Genomic_DNA"/>
</dbReference>
<accession>A0A9N9CG64</accession>
<proteinExistence type="predicted"/>
<keyword evidence="3" id="KW-1185">Reference proteome</keyword>
<sequence>METKSLTNSTKATTKKSQQKKLRVDIPNQLDINNVYNPKYDVIQLMSTR</sequence>
<reference evidence="2" key="1">
    <citation type="submission" date="2021-06" db="EMBL/GenBank/DDBJ databases">
        <authorList>
            <person name="Kallberg Y."/>
            <person name="Tangrot J."/>
            <person name="Rosling A."/>
        </authorList>
    </citation>
    <scope>NUCLEOTIDE SEQUENCE</scope>
    <source>
        <strain evidence="2">AZ414A</strain>
    </source>
</reference>
<feature type="compositionally biased region" description="Low complexity" evidence="1">
    <location>
        <begin position="1"/>
        <end position="12"/>
    </location>
</feature>
<feature type="non-terminal residue" evidence="2">
    <location>
        <position position="49"/>
    </location>
</feature>
<dbReference type="Proteomes" id="UP000789706">
    <property type="component" value="Unassembled WGS sequence"/>
</dbReference>
<evidence type="ECO:0000313" key="2">
    <source>
        <dbReference type="EMBL" id="CAG8598712.1"/>
    </source>
</evidence>
<organism evidence="2 3">
    <name type="scientific">Diversispora eburnea</name>
    <dbReference type="NCBI Taxonomy" id="1213867"/>
    <lineage>
        <taxon>Eukaryota</taxon>
        <taxon>Fungi</taxon>
        <taxon>Fungi incertae sedis</taxon>
        <taxon>Mucoromycota</taxon>
        <taxon>Glomeromycotina</taxon>
        <taxon>Glomeromycetes</taxon>
        <taxon>Diversisporales</taxon>
        <taxon>Diversisporaceae</taxon>
        <taxon>Diversispora</taxon>
    </lineage>
</organism>
<feature type="region of interest" description="Disordered" evidence="1">
    <location>
        <begin position="1"/>
        <end position="24"/>
    </location>
</feature>
<gene>
    <name evidence="2" type="ORF">DEBURN_LOCUS9414</name>
</gene>
<comment type="caution">
    <text evidence="2">The sequence shown here is derived from an EMBL/GenBank/DDBJ whole genome shotgun (WGS) entry which is preliminary data.</text>
</comment>
<evidence type="ECO:0000313" key="3">
    <source>
        <dbReference type="Proteomes" id="UP000789706"/>
    </source>
</evidence>
<protein>
    <submittedName>
        <fullName evidence="2">6703_t:CDS:1</fullName>
    </submittedName>
</protein>